<evidence type="ECO:0000313" key="2">
    <source>
        <dbReference type="Proteomes" id="UP000177486"/>
    </source>
</evidence>
<reference evidence="1 2" key="1">
    <citation type="journal article" date="2016" name="Nat. Commun.">
        <title>Thousands of microbial genomes shed light on interconnected biogeochemical processes in an aquifer system.</title>
        <authorList>
            <person name="Anantharaman K."/>
            <person name="Brown C.T."/>
            <person name="Hug L.A."/>
            <person name="Sharon I."/>
            <person name="Castelle C.J."/>
            <person name="Probst A.J."/>
            <person name="Thomas B.C."/>
            <person name="Singh A."/>
            <person name="Wilkins M.J."/>
            <person name="Karaoz U."/>
            <person name="Brodie E.L."/>
            <person name="Williams K.H."/>
            <person name="Hubbard S.S."/>
            <person name="Banfield J.F."/>
        </authorList>
    </citation>
    <scope>NUCLEOTIDE SEQUENCE [LARGE SCALE GENOMIC DNA]</scope>
</reference>
<evidence type="ECO:0000313" key="1">
    <source>
        <dbReference type="EMBL" id="OGZ29779.1"/>
    </source>
</evidence>
<comment type="caution">
    <text evidence="1">The sequence shown here is derived from an EMBL/GenBank/DDBJ whole genome shotgun (WGS) entry which is preliminary data.</text>
</comment>
<protein>
    <submittedName>
        <fullName evidence="1">Uncharacterized protein</fullName>
    </submittedName>
</protein>
<name>A0A1G2EVE2_9BACT</name>
<sequence>MINHPSLQREFSRFRSLGGQIRIDNNKIVLYSMIIPEDITELFAQRIRRLDVENLLEVVVEI</sequence>
<dbReference type="AlphaFoldDB" id="A0A1G2EVE2"/>
<dbReference type="EMBL" id="MHMQ01000032">
    <property type="protein sequence ID" value="OGZ29779.1"/>
    <property type="molecule type" value="Genomic_DNA"/>
</dbReference>
<organism evidence="1 2">
    <name type="scientific">Candidatus Niyogibacteria bacterium RIFCSPLOWO2_01_FULL_45_48</name>
    <dbReference type="NCBI Taxonomy" id="1801724"/>
    <lineage>
        <taxon>Bacteria</taxon>
        <taxon>Candidatus Niyogiibacteriota</taxon>
    </lineage>
</organism>
<dbReference type="Proteomes" id="UP000177486">
    <property type="component" value="Unassembled WGS sequence"/>
</dbReference>
<proteinExistence type="predicted"/>
<gene>
    <name evidence="1" type="ORF">A2931_00590</name>
</gene>
<accession>A0A1G2EVE2</accession>